<dbReference type="Pfam" id="PF20275">
    <property type="entry name" value="CTD10"/>
    <property type="match status" value="1"/>
</dbReference>
<evidence type="ECO:0000313" key="3">
    <source>
        <dbReference type="Proteomes" id="UP000001623"/>
    </source>
</evidence>
<gene>
    <name evidence="2" type="ordered locus">Mesop_1095</name>
</gene>
<organism evidence="2 3">
    <name type="scientific">Mesorhizobium opportunistum (strain LMG 24607 / HAMBI 3007 / WSM2075)</name>
    <dbReference type="NCBI Taxonomy" id="536019"/>
    <lineage>
        <taxon>Bacteria</taxon>
        <taxon>Pseudomonadati</taxon>
        <taxon>Pseudomonadota</taxon>
        <taxon>Alphaproteobacteria</taxon>
        <taxon>Hyphomicrobiales</taxon>
        <taxon>Phyllobacteriaceae</taxon>
        <taxon>Mesorhizobium</taxon>
    </lineage>
</organism>
<evidence type="ECO:0000259" key="1">
    <source>
        <dbReference type="Pfam" id="PF20275"/>
    </source>
</evidence>
<protein>
    <recommendedName>
        <fullName evidence="1">ABC-three component systems C-terminal domain-containing protein</fullName>
    </recommendedName>
</protein>
<reference evidence="2 3" key="1">
    <citation type="submission" date="2010-10" db="EMBL/GenBank/DDBJ databases">
        <title>Complete sequence of Mesorhizobium opportunistum WSM2075.</title>
        <authorList>
            <consortium name="US DOE Joint Genome Institute"/>
            <person name="Lucas S."/>
            <person name="Copeland A."/>
            <person name="Lapidus A."/>
            <person name="Cheng J.-F."/>
            <person name="Bruce D."/>
            <person name="Goodwin L."/>
            <person name="Pitluck S."/>
            <person name="Chertkov O."/>
            <person name="Misra M."/>
            <person name="Detter J.C."/>
            <person name="Han C."/>
            <person name="Tapia R."/>
            <person name="Land M."/>
            <person name="Hauser L."/>
            <person name="Kyrpides N."/>
            <person name="Ovchinnikova G."/>
            <person name="Mavrommatis K.M."/>
            <person name="Tiwari R.P."/>
            <person name="Howieson J.G."/>
            <person name="O'Hara G.W."/>
            <person name="Nandasena K.G."/>
            <person name="Woyke T."/>
        </authorList>
    </citation>
    <scope>NUCLEOTIDE SEQUENCE [LARGE SCALE GENOMIC DNA]</scope>
    <source>
        <strain evidence="3">LMG 24607 / HAMBI 3007 / WSM2075</strain>
    </source>
</reference>
<dbReference type="eggNOG" id="COG5635">
    <property type="taxonomic scope" value="Bacteria"/>
</dbReference>
<dbReference type="KEGG" id="mop:Mesop_1095"/>
<proteinExistence type="predicted"/>
<dbReference type="InterPro" id="IPR046919">
    <property type="entry name" value="ABC-3C_CTD10"/>
</dbReference>
<feature type="domain" description="ABC-three component systems C-terminal" evidence="1">
    <location>
        <begin position="169"/>
        <end position="294"/>
    </location>
</feature>
<name>F7YD45_MESOW</name>
<dbReference type="AlphaFoldDB" id="F7YD45"/>
<dbReference type="HOGENOM" id="CLU_078787_0_0_5"/>
<evidence type="ECO:0000313" key="2">
    <source>
        <dbReference type="EMBL" id="AEH85580.1"/>
    </source>
</evidence>
<dbReference type="Proteomes" id="UP000001623">
    <property type="component" value="Chromosome"/>
</dbReference>
<sequence>MKNKSDFDLFFDLNFNSLNQTGFEQWFATMAACVYGGDFELIKAGGPKGDKKSDGRRLSTETIFQCYAPESPAKFASNAAKKMADSFPEVVKFWPTMKVWHFIHNNDGGLPTSASDKIEELRKAYPSIKFLSGSRRFLKDELHDKLSLQQLVHLYPKAALNIEGVQMEHIRPLLKRIITERGKQFGSTEFGEIPDRAKLEFNRLSEASKFDIRRARSNVDVVGRFLDGQSNPAAVSVIQSAMREKYLQLVDLGYGPDDIFFKLCDYVRIAATSEEIAASHVIITYFFDSCDVFENVPVS</sequence>
<dbReference type="RefSeq" id="WP_013892319.1">
    <property type="nucleotide sequence ID" value="NC_015675.1"/>
</dbReference>
<accession>F7YD45</accession>
<dbReference type="EMBL" id="CP002279">
    <property type="protein sequence ID" value="AEH85580.1"/>
    <property type="molecule type" value="Genomic_DNA"/>
</dbReference>